<protein>
    <submittedName>
        <fullName evidence="5">Unnamed protein product</fullName>
    </submittedName>
</protein>
<dbReference type="PANTHER" id="PTHR44329:SF214">
    <property type="entry name" value="PROTEIN KINASE DOMAIN-CONTAINING PROTEIN"/>
    <property type="match status" value="1"/>
</dbReference>
<keyword evidence="3" id="KW-0732">Signal</keyword>
<evidence type="ECO:0000313" key="6">
    <source>
        <dbReference type="Proteomes" id="UP001165121"/>
    </source>
</evidence>
<feature type="signal peptide" evidence="3">
    <location>
        <begin position="1"/>
        <end position="21"/>
    </location>
</feature>
<organism evidence="5 6">
    <name type="scientific">Phytophthora fragariaefolia</name>
    <dbReference type="NCBI Taxonomy" id="1490495"/>
    <lineage>
        <taxon>Eukaryota</taxon>
        <taxon>Sar</taxon>
        <taxon>Stramenopiles</taxon>
        <taxon>Oomycota</taxon>
        <taxon>Peronosporomycetes</taxon>
        <taxon>Peronosporales</taxon>
        <taxon>Peronosporaceae</taxon>
        <taxon>Phytophthora</taxon>
    </lineage>
</organism>
<dbReference type="PANTHER" id="PTHR44329">
    <property type="entry name" value="SERINE/THREONINE-PROTEIN KINASE TNNI3K-RELATED"/>
    <property type="match status" value="1"/>
</dbReference>
<reference evidence="5" key="1">
    <citation type="submission" date="2023-04" db="EMBL/GenBank/DDBJ databases">
        <title>Phytophthora fragariaefolia NBRC 109709.</title>
        <authorList>
            <person name="Ichikawa N."/>
            <person name="Sato H."/>
            <person name="Tonouchi N."/>
        </authorList>
    </citation>
    <scope>NUCLEOTIDE SEQUENCE</scope>
    <source>
        <strain evidence="5">NBRC 109709</strain>
    </source>
</reference>
<keyword evidence="6" id="KW-1185">Reference proteome</keyword>
<feature type="region of interest" description="Disordered" evidence="1">
    <location>
        <begin position="187"/>
        <end position="217"/>
    </location>
</feature>
<dbReference type="EMBL" id="BSXT01018879">
    <property type="protein sequence ID" value="GMG15314.1"/>
    <property type="molecule type" value="Genomic_DNA"/>
</dbReference>
<evidence type="ECO:0000313" key="5">
    <source>
        <dbReference type="EMBL" id="GMG15314.1"/>
    </source>
</evidence>
<gene>
    <name evidence="5" type="ORF">Pfra01_002940100</name>
</gene>
<dbReference type="InterPro" id="IPR051681">
    <property type="entry name" value="Ser/Thr_Kinases-Pseudokinases"/>
</dbReference>
<dbReference type="SUPFAM" id="SSF56112">
    <property type="entry name" value="Protein kinase-like (PK-like)"/>
    <property type="match status" value="1"/>
</dbReference>
<name>A0A9W6YI15_9STRA</name>
<comment type="caution">
    <text evidence="5">The sequence shown here is derived from an EMBL/GenBank/DDBJ whole genome shotgun (WGS) entry which is preliminary data.</text>
</comment>
<dbReference type="InterPro" id="IPR008271">
    <property type="entry name" value="Ser/Thr_kinase_AS"/>
</dbReference>
<dbReference type="PROSITE" id="PS00108">
    <property type="entry name" value="PROTEIN_KINASE_ST"/>
    <property type="match status" value="1"/>
</dbReference>
<feature type="transmembrane region" description="Helical" evidence="2">
    <location>
        <begin position="224"/>
        <end position="247"/>
    </location>
</feature>
<evidence type="ECO:0000256" key="2">
    <source>
        <dbReference type="SAM" id="Phobius"/>
    </source>
</evidence>
<sequence length="578" mass="62814">MGDNVFLLLVVYATTIWMSEASTTYQIRAWYSGITCDGTPYDVFISESSTCTTNTSCSSDATTDSSHIASLSTICTSNYKAAAKELFGDSPYLLLESYTDLNCKTFGYAEGFFASGNCEGSSGLFEFAIASIHINGSASVRSYNSSMCPDTSFLYSLDVDKDALDSHSCVDFFYKWYSSSDATSVVSSGSTNDDNSVVTSAPTASPTTTPTPSPSLTHSGLSTAAIIGIAVGIIFMIAFVIVVVVCCKRRFHTKSTESQLQPTASLGSAHAGAHACNMAYKETAGLWNDDIIVAKRVPRDKVRINSLLSQGAYGEVYFGLFNGLPVAVKMLLPISRTNLQHVNEFLAEAKMTATMDHPHIVSFIGVAWDSLSDLCVVLEFMDGGDLRSLLNQYQGNQQPIGFNRQKTMIALQVCQALTYLHSLVPPVIHRDLKSRNVLLNGEMEAKLSDFGISRERMERTMTAGVGTSLWMAPEVMLGEWYDDKADIFSFGVLLSELDVHTLPYTNAKKRTRDSYGRQLPDTVLLQQVAAGSVCVEFSSVSPSSITQLGYACVSIDPSLRPSAAEVLYRLQTTLSHEL</sequence>
<dbReference type="InterPro" id="IPR000719">
    <property type="entry name" value="Prot_kinase_dom"/>
</dbReference>
<evidence type="ECO:0000256" key="3">
    <source>
        <dbReference type="SAM" id="SignalP"/>
    </source>
</evidence>
<dbReference type="Proteomes" id="UP001165121">
    <property type="component" value="Unassembled WGS sequence"/>
</dbReference>
<dbReference type="Gene3D" id="1.10.510.10">
    <property type="entry name" value="Transferase(Phosphotransferase) domain 1"/>
    <property type="match status" value="1"/>
</dbReference>
<feature type="domain" description="Protein kinase" evidence="4">
    <location>
        <begin position="302"/>
        <end position="578"/>
    </location>
</feature>
<dbReference type="Pfam" id="PF00069">
    <property type="entry name" value="Pkinase"/>
    <property type="match status" value="1"/>
</dbReference>
<keyword evidence="2" id="KW-0812">Transmembrane</keyword>
<dbReference type="InterPro" id="IPR011009">
    <property type="entry name" value="Kinase-like_dom_sf"/>
</dbReference>
<dbReference type="AlphaFoldDB" id="A0A9W6YI15"/>
<proteinExistence type="predicted"/>
<keyword evidence="2" id="KW-0472">Membrane</keyword>
<evidence type="ECO:0000259" key="4">
    <source>
        <dbReference type="PROSITE" id="PS50011"/>
    </source>
</evidence>
<dbReference type="GO" id="GO:0005524">
    <property type="term" value="F:ATP binding"/>
    <property type="evidence" value="ECO:0007669"/>
    <property type="project" value="InterPro"/>
</dbReference>
<dbReference type="SMART" id="SM00220">
    <property type="entry name" value="S_TKc"/>
    <property type="match status" value="1"/>
</dbReference>
<accession>A0A9W6YI15</accession>
<dbReference type="GO" id="GO:0004674">
    <property type="term" value="F:protein serine/threonine kinase activity"/>
    <property type="evidence" value="ECO:0007669"/>
    <property type="project" value="TreeGrafter"/>
</dbReference>
<dbReference type="PROSITE" id="PS50011">
    <property type="entry name" value="PROTEIN_KINASE_DOM"/>
    <property type="match status" value="1"/>
</dbReference>
<feature type="chain" id="PRO_5040988414" evidence="3">
    <location>
        <begin position="22"/>
        <end position="578"/>
    </location>
</feature>
<evidence type="ECO:0000256" key="1">
    <source>
        <dbReference type="SAM" id="MobiDB-lite"/>
    </source>
</evidence>
<dbReference type="OrthoDB" id="73209at2759"/>
<keyword evidence="2" id="KW-1133">Transmembrane helix</keyword>
<dbReference type="Gene3D" id="3.30.200.20">
    <property type="entry name" value="Phosphorylase Kinase, domain 1"/>
    <property type="match status" value="1"/>
</dbReference>